<dbReference type="InterPro" id="IPR025549">
    <property type="entry name" value="YjzC"/>
</dbReference>
<dbReference type="EMBL" id="BAAADM010000032">
    <property type="protein sequence ID" value="GAA0437568.1"/>
    <property type="molecule type" value="Genomic_DNA"/>
</dbReference>
<protein>
    <submittedName>
        <fullName evidence="2">YjzC family protein</fullName>
    </submittedName>
</protein>
<dbReference type="RefSeq" id="WP_343751921.1">
    <property type="nucleotide sequence ID" value="NZ_BAAADM010000032.1"/>
</dbReference>
<proteinExistence type="predicted"/>
<dbReference type="Pfam" id="PF14168">
    <property type="entry name" value="YjzC"/>
    <property type="match status" value="1"/>
</dbReference>
<gene>
    <name evidence="2" type="ORF">GCM10008983_13040</name>
</gene>
<feature type="region of interest" description="Disordered" evidence="1">
    <location>
        <begin position="1"/>
        <end position="72"/>
    </location>
</feature>
<comment type="caution">
    <text evidence="2">The sequence shown here is derived from an EMBL/GenBank/DDBJ whole genome shotgun (WGS) entry which is preliminary data.</text>
</comment>
<reference evidence="3" key="1">
    <citation type="journal article" date="2019" name="Int. J. Syst. Evol. Microbiol.">
        <title>The Global Catalogue of Microorganisms (GCM) 10K type strain sequencing project: providing services to taxonomists for standard genome sequencing and annotation.</title>
        <authorList>
            <consortium name="The Broad Institute Genomics Platform"/>
            <consortium name="The Broad Institute Genome Sequencing Center for Infectious Disease"/>
            <person name="Wu L."/>
            <person name="Ma J."/>
        </authorList>
    </citation>
    <scope>NUCLEOTIDE SEQUENCE [LARGE SCALE GENOMIC DNA]</scope>
    <source>
        <strain evidence="3">JCM 12149</strain>
    </source>
</reference>
<keyword evidence="3" id="KW-1185">Reference proteome</keyword>
<accession>A0ABP3J234</accession>
<name>A0ABP3J234_9BACI</name>
<evidence type="ECO:0000256" key="1">
    <source>
        <dbReference type="SAM" id="MobiDB-lite"/>
    </source>
</evidence>
<dbReference type="Proteomes" id="UP001501459">
    <property type="component" value="Unassembled WGS sequence"/>
</dbReference>
<evidence type="ECO:0000313" key="2">
    <source>
        <dbReference type="EMBL" id="GAA0437568.1"/>
    </source>
</evidence>
<organism evidence="2 3">
    <name type="scientific">Lentibacillus halophilus</name>
    <dbReference type="NCBI Taxonomy" id="295065"/>
    <lineage>
        <taxon>Bacteria</taxon>
        <taxon>Bacillati</taxon>
        <taxon>Bacillota</taxon>
        <taxon>Bacilli</taxon>
        <taxon>Bacillales</taxon>
        <taxon>Bacillaceae</taxon>
        <taxon>Lentibacillus</taxon>
    </lineage>
</organism>
<evidence type="ECO:0000313" key="3">
    <source>
        <dbReference type="Proteomes" id="UP001501459"/>
    </source>
</evidence>
<sequence>MGEQSQFQAGEKAPNNGVYIEAGETGSNVEDPQQIKMEAGEKFPDNANQDRVWINKRDLSRPGVQGRSNNRR</sequence>